<evidence type="ECO:0000256" key="2">
    <source>
        <dbReference type="ARBA" id="ARBA00022898"/>
    </source>
</evidence>
<dbReference type="GO" id="GO:0016747">
    <property type="term" value="F:acyltransferase activity, transferring groups other than amino-acyl groups"/>
    <property type="evidence" value="ECO:0007669"/>
    <property type="project" value="InterPro"/>
</dbReference>
<evidence type="ECO:0000256" key="1">
    <source>
        <dbReference type="ARBA" id="ARBA00001933"/>
    </source>
</evidence>
<feature type="domain" description="N-acetyltransferase" evidence="3">
    <location>
        <begin position="317"/>
        <end position="450"/>
    </location>
</feature>
<keyword evidence="5" id="KW-1185">Reference proteome</keyword>
<dbReference type="PROSITE" id="PS51186">
    <property type="entry name" value="GNAT"/>
    <property type="match status" value="1"/>
</dbReference>
<protein>
    <submittedName>
        <fullName evidence="4">Pyridoxal-phosphate dependent enzyme</fullName>
    </submittedName>
</protein>
<dbReference type="SUPFAM" id="SSF53686">
    <property type="entry name" value="Tryptophan synthase beta subunit-like PLP-dependent enzymes"/>
    <property type="match status" value="1"/>
</dbReference>
<dbReference type="GO" id="GO:1901605">
    <property type="term" value="P:alpha-amino acid metabolic process"/>
    <property type="evidence" value="ECO:0007669"/>
    <property type="project" value="UniProtKB-ARBA"/>
</dbReference>
<dbReference type="InterPro" id="IPR016181">
    <property type="entry name" value="Acyl_CoA_acyltransferase"/>
</dbReference>
<organism evidence="4 5">
    <name type="scientific">Oceanirhabdus seepicola</name>
    <dbReference type="NCBI Taxonomy" id="2828781"/>
    <lineage>
        <taxon>Bacteria</taxon>
        <taxon>Bacillati</taxon>
        <taxon>Bacillota</taxon>
        <taxon>Clostridia</taxon>
        <taxon>Eubacteriales</taxon>
        <taxon>Clostridiaceae</taxon>
        <taxon>Oceanirhabdus</taxon>
    </lineage>
</organism>
<name>A0A9J6P3U1_9CLOT</name>
<keyword evidence="2" id="KW-0663">Pyridoxal phosphate</keyword>
<evidence type="ECO:0000259" key="3">
    <source>
        <dbReference type="PROSITE" id="PS51186"/>
    </source>
</evidence>
<proteinExistence type="predicted"/>
<comment type="caution">
    <text evidence="4">The sequence shown here is derived from an EMBL/GenBank/DDBJ whole genome shotgun (WGS) entry which is preliminary data.</text>
</comment>
<evidence type="ECO:0000313" key="4">
    <source>
        <dbReference type="EMBL" id="MCM1991367.1"/>
    </source>
</evidence>
<dbReference type="Pfam" id="PF00291">
    <property type="entry name" value="PALP"/>
    <property type="match status" value="1"/>
</dbReference>
<comment type="cofactor">
    <cofactor evidence="1">
        <name>pyridoxal 5'-phosphate</name>
        <dbReference type="ChEBI" id="CHEBI:597326"/>
    </cofactor>
</comment>
<dbReference type="InterPro" id="IPR036052">
    <property type="entry name" value="TrpB-like_PALP_sf"/>
</dbReference>
<evidence type="ECO:0000313" key="5">
    <source>
        <dbReference type="Proteomes" id="UP001056429"/>
    </source>
</evidence>
<dbReference type="SUPFAM" id="SSF55729">
    <property type="entry name" value="Acyl-CoA N-acyltransferases (Nat)"/>
    <property type="match status" value="1"/>
</dbReference>
<dbReference type="Gene3D" id="3.40.630.30">
    <property type="match status" value="1"/>
</dbReference>
<accession>A0A9J6P3U1</accession>
<dbReference type="Gene3D" id="3.40.50.1100">
    <property type="match status" value="2"/>
</dbReference>
<dbReference type="InterPro" id="IPR000182">
    <property type="entry name" value="GNAT_dom"/>
</dbReference>
<sequence>MNIKNRIGKTPLIRAKELEKMLGISKIFLKLEGNNPSGHKIDRLSIMLLKDALAVKKDTICLSGHTELAKSIASVSQFYDIECAFIFRKNSKLINSKSFNKENIKKIEYDTTKKQDCIEYSKKISKEKGWYNANQGFENGMVNMTALSTIVDEINQQLKEPISTVFTQTSLGYGISGLHLGFRKLWMEDKIKNIPNLYSCTTDYGNIIYEEYKKNNLEIDKEHLENEPVSKYNRMVMTSETRMLKSVLDAIYDTGGRVTGVRDEELEKYVSEIKKLEKIKMTIHNGYSIAGFMKEAESGNLINGNHVIILNDGRISLEIEEITDIDIAPNKIVDLLDTWLMEYTDPKEEILDAVQHAMKTGHILAAYQNNDIKGLTVIVNLGFENFIPKYHLGYIATKKGGKGIATQLLNKAIEITDGNLSLHVDRDNKRAIKVYEKMGFNQSYIRMIHK</sequence>
<reference evidence="4" key="2">
    <citation type="submission" date="2021-04" db="EMBL/GenBank/DDBJ databases">
        <authorList>
            <person name="Dong X."/>
        </authorList>
    </citation>
    <scope>NUCLEOTIDE SEQUENCE</scope>
    <source>
        <strain evidence="4">ZWT</strain>
    </source>
</reference>
<dbReference type="RefSeq" id="WP_250860474.1">
    <property type="nucleotide sequence ID" value="NZ_JAGSOJ010000003.1"/>
</dbReference>
<dbReference type="EMBL" id="JAGSOJ010000003">
    <property type="protein sequence ID" value="MCM1991367.1"/>
    <property type="molecule type" value="Genomic_DNA"/>
</dbReference>
<dbReference type="Proteomes" id="UP001056429">
    <property type="component" value="Unassembled WGS sequence"/>
</dbReference>
<gene>
    <name evidence="4" type="ORF">KDK92_16660</name>
</gene>
<dbReference type="Pfam" id="PF00583">
    <property type="entry name" value="Acetyltransf_1"/>
    <property type="match status" value="1"/>
</dbReference>
<reference evidence="4" key="1">
    <citation type="journal article" date="2021" name="mSystems">
        <title>Bacteria and Archaea Synergistically Convert Glycine Betaine to Biogenic Methane in the Formosa Cold Seep of the South China Sea.</title>
        <authorList>
            <person name="Li L."/>
            <person name="Zhang W."/>
            <person name="Zhang S."/>
            <person name="Song L."/>
            <person name="Sun Q."/>
            <person name="Zhang H."/>
            <person name="Xiang H."/>
            <person name="Dong X."/>
        </authorList>
    </citation>
    <scope>NUCLEOTIDE SEQUENCE</scope>
    <source>
        <strain evidence="4">ZWT</strain>
    </source>
</reference>
<dbReference type="AlphaFoldDB" id="A0A9J6P3U1"/>
<dbReference type="InterPro" id="IPR001926">
    <property type="entry name" value="TrpB-like_PALP"/>
</dbReference>